<feature type="signal peptide" evidence="1">
    <location>
        <begin position="1"/>
        <end position="22"/>
    </location>
</feature>
<comment type="caution">
    <text evidence="2">The sequence shown here is derived from an EMBL/GenBank/DDBJ whole genome shotgun (WGS) entry which is preliminary data.</text>
</comment>
<evidence type="ECO:0000313" key="3">
    <source>
        <dbReference type="Proteomes" id="UP000580250"/>
    </source>
</evidence>
<dbReference type="Proteomes" id="UP000580250">
    <property type="component" value="Unassembled WGS sequence"/>
</dbReference>
<name>A0A6V7U589_MELEN</name>
<organism evidence="2 3">
    <name type="scientific">Meloidogyne enterolobii</name>
    <name type="common">Root-knot nematode worm</name>
    <name type="synonym">Meloidogyne mayaguensis</name>
    <dbReference type="NCBI Taxonomy" id="390850"/>
    <lineage>
        <taxon>Eukaryota</taxon>
        <taxon>Metazoa</taxon>
        <taxon>Ecdysozoa</taxon>
        <taxon>Nematoda</taxon>
        <taxon>Chromadorea</taxon>
        <taxon>Rhabditida</taxon>
        <taxon>Tylenchina</taxon>
        <taxon>Tylenchomorpha</taxon>
        <taxon>Tylenchoidea</taxon>
        <taxon>Meloidogynidae</taxon>
        <taxon>Meloidogyninae</taxon>
        <taxon>Meloidogyne</taxon>
    </lineage>
</organism>
<dbReference type="AlphaFoldDB" id="A0A6V7U589"/>
<reference evidence="2 3" key="1">
    <citation type="submission" date="2020-08" db="EMBL/GenBank/DDBJ databases">
        <authorList>
            <person name="Koutsovoulos G."/>
            <person name="Danchin GJ E."/>
        </authorList>
    </citation>
    <scope>NUCLEOTIDE SEQUENCE [LARGE SCALE GENOMIC DNA]</scope>
</reference>
<proteinExistence type="predicted"/>
<dbReference type="EMBL" id="CAJEWN010000037">
    <property type="protein sequence ID" value="CAD2146286.1"/>
    <property type="molecule type" value="Genomic_DNA"/>
</dbReference>
<evidence type="ECO:0000313" key="2">
    <source>
        <dbReference type="EMBL" id="CAD2146286.1"/>
    </source>
</evidence>
<sequence length="92" mass="10196">MEFYSFLLFLIGFGCILNVTNSMMHPAPPQEIQMVGDPAGTQTSQSSNNSKGCMECPHCNICECCQFCKLVSLCKKYLGSYKLFGFCCKGKN</sequence>
<keyword evidence="1" id="KW-0732">Signal</keyword>
<accession>A0A6V7U589</accession>
<evidence type="ECO:0000256" key="1">
    <source>
        <dbReference type="SAM" id="SignalP"/>
    </source>
</evidence>
<protein>
    <submittedName>
        <fullName evidence="2">Uncharacterized protein</fullName>
    </submittedName>
</protein>
<feature type="chain" id="PRO_5028488700" evidence="1">
    <location>
        <begin position="23"/>
        <end position="92"/>
    </location>
</feature>
<gene>
    <name evidence="2" type="ORF">MENT_LOCUS8555</name>
</gene>